<protein>
    <submittedName>
        <fullName evidence="3">F-box domain</fullName>
    </submittedName>
</protein>
<keyword evidence="4" id="KW-1185">Reference proteome</keyword>
<sequence length="375" mass="42181">MEGSMDFLQLFNADLSSYILSCLDDPADIVRVSSVSRSWRQFVIANGLCKKLCLRLFPEVSSATSVIEVNNMIEPIEAESTDSVESENLKRDHLVYAVLARGPTPNLRKDCILEAISASSTDNYPEESIQNTLEPSDRVNERPSYWSSEGESDPGVPETLTYKLASKLCFITEINIQPFQAFFQSGFPIYSARAVRFRMGHSKAPEMERDLMDESEAGHRSVDDYIVWTYVSPDFPMLQEKCLQKFNLPQPVLCIGGILQIELLGRVQQQEMDGLYYICVSHVQVVGRPLTPVFDAELIDLTGTFVLKYCPTVNNSNSSTAALEDETGAPSHLHSFTARLMQRAGLNFERMIRHTLLRDVGNVDYNGESDDEYIE</sequence>
<dbReference type="EMBL" id="MVGT01001064">
    <property type="protein sequence ID" value="OVA14161.1"/>
    <property type="molecule type" value="Genomic_DNA"/>
</dbReference>
<dbReference type="Pfam" id="PF12937">
    <property type="entry name" value="F-box-like"/>
    <property type="match status" value="1"/>
</dbReference>
<proteinExistence type="predicted"/>
<gene>
    <name evidence="3" type="ORF">BVC80_1787g263</name>
</gene>
<comment type="caution">
    <text evidence="3">The sequence shown here is derived from an EMBL/GenBank/DDBJ whole genome shotgun (WGS) entry which is preliminary data.</text>
</comment>
<accession>A0A200QUL4</accession>
<feature type="region of interest" description="Disordered" evidence="1">
    <location>
        <begin position="123"/>
        <end position="153"/>
    </location>
</feature>
<reference evidence="3 4" key="1">
    <citation type="journal article" date="2017" name="Mol. Plant">
        <title>The Genome of Medicinal Plant Macleaya cordata Provides New Insights into Benzylisoquinoline Alkaloids Metabolism.</title>
        <authorList>
            <person name="Liu X."/>
            <person name="Liu Y."/>
            <person name="Huang P."/>
            <person name="Ma Y."/>
            <person name="Qing Z."/>
            <person name="Tang Q."/>
            <person name="Cao H."/>
            <person name="Cheng P."/>
            <person name="Zheng Y."/>
            <person name="Yuan Z."/>
            <person name="Zhou Y."/>
            <person name="Liu J."/>
            <person name="Tang Z."/>
            <person name="Zhuo Y."/>
            <person name="Zhang Y."/>
            <person name="Yu L."/>
            <person name="Huang J."/>
            <person name="Yang P."/>
            <person name="Peng Q."/>
            <person name="Zhang J."/>
            <person name="Jiang W."/>
            <person name="Zhang Z."/>
            <person name="Lin K."/>
            <person name="Ro D.K."/>
            <person name="Chen X."/>
            <person name="Xiong X."/>
            <person name="Shang Y."/>
            <person name="Huang S."/>
            <person name="Zeng J."/>
        </authorList>
    </citation>
    <scope>NUCLEOTIDE SEQUENCE [LARGE SCALE GENOMIC DNA]</scope>
    <source>
        <strain evidence="4">cv. BLH2017</strain>
        <tissue evidence="3">Root</tissue>
    </source>
</reference>
<evidence type="ECO:0000256" key="1">
    <source>
        <dbReference type="SAM" id="MobiDB-lite"/>
    </source>
</evidence>
<dbReference type="PANTHER" id="PTHR39741">
    <property type="entry name" value="F-BOX DOMAIN CONTAINING PROTEIN, EXPRESSED"/>
    <property type="match status" value="1"/>
</dbReference>
<dbReference type="OrthoDB" id="63379at2759"/>
<dbReference type="InterPro" id="IPR001810">
    <property type="entry name" value="F-box_dom"/>
</dbReference>
<dbReference type="AlphaFoldDB" id="A0A200QUL4"/>
<dbReference type="PANTHER" id="PTHR39741:SF2">
    <property type="entry name" value="F-BOX DOMAIN-CONTAINING PROTEIN"/>
    <property type="match status" value="1"/>
</dbReference>
<dbReference type="FunCoup" id="A0A200QUL4">
    <property type="interactions" value="1375"/>
</dbReference>
<dbReference type="SUPFAM" id="SSF81383">
    <property type="entry name" value="F-box domain"/>
    <property type="match status" value="1"/>
</dbReference>
<dbReference type="SMART" id="SM00256">
    <property type="entry name" value="FBOX"/>
    <property type="match status" value="1"/>
</dbReference>
<organism evidence="3 4">
    <name type="scientific">Macleaya cordata</name>
    <name type="common">Five-seeded plume-poppy</name>
    <name type="synonym">Bocconia cordata</name>
    <dbReference type="NCBI Taxonomy" id="56857"/>
    <lineage>
        <taxon>Eukaryota</taxon>
        <taxon>Viridiplantae</taxon>
        <taxon>Streptophyta</taxon>
        <taxon>Embryophyta</taxon>
        <taxon>Tracheophyta</taxon>
        <taxon>Spermatophyta</taxon>
        <taxon>Magnoliopsida</taxon>
        <taxon>Ranunculales</taxon>
        <taxon>Papaveraceae</taxon>
        <taxon>Papaveroideae</taxon>
        <taxon>Macleaya</taxon>
    </lineage>
</organism>
<dbReference type="InterPro" id="IPR055336">
    <property type="entry name" value="At4g00755-like"/>
</dbReference>
<dbReference type="InterPro" id="IPR036047">
    <property type="entry name" value="F-box-like_dom_sf"/>
</dbReference>
<feature type="compositionally biased region" description="Polar residues" evidence="1">
    <location>
        <begin position="123"/>
        <end position="134"/>
    </location>
</feature>
<evidence type="ECO:0000313" key="3">
    <source>
        <dbReference type="EMBL" id="OVA14161.1"/>
    </source>
</evidence>
<evidence type="ECO:0000259" key="2">
    <source>
        <dbReference type="SMART" id="SM00256"/>
    </source>
</evidence>
<dbReference type="InParanoid" id="A0A200QUL4"/>
<dbReference type="STRING" id="56857.A0A200QUL4"/>
<name>A0A200QUL4_MACCD</name>
<evidence type="ECO:0000313" key="4">
    <source>
        <dbReference type="Proteomes" id="UP000195402"/>
    </source>
</evidence>
<dbReference type="Proteomes" id="UP000195402">
    <property type="component" value="Unassembled WGS sequence"/>
</dbReference>
<dbReference type="Gene3D" id="1.20.1280.50">
    <property type="match status" value="1"/>
</dbReference>
<dbReference type="OMA" id="SSWRHFV"/>
<feature type="domain" description="F-box" evidence="2">
    <location>
        <begin position="11"/>
        <end position="52"/>
    </location>
</feature>